<dbReference type="Proteomes" id="UP001261125">
    <property type="component" value="Unassembled WGS sequence"/>
</dbReference>
<evidence type="ECO:0000313" key="2">
    <source>
        <dbReference type="Proteomes" id="UP001261125"/>
    </source>
</evidence>
<dbReference type="EMBL" id="JAWDIT010000002">
    <property type="protein sequence ID" value="MDU0344999.1"/>
    <property type="molecule type" value="Genomic_DNA"/>
</dbReference>
<accession>A0ABU3SJM3</accession>
<proteinExistence type="predicted"/>
<organism evidence="1 2">
    <name type="scientific">Microbacterium phycohabitans</name>
    <dbReference type="NCBI Taxonomy" id="3075993"/>
    <lineage>
        <taxon>Bacteria</taxon>
        <taxon>Bacillati</taxon>
        <taxon>Actinomycetota</taxon>
        <taxon>Actinomycetes</taxon>
        <taxon>Micrococcales</taxon>
        <taxon>Microbacteriaceae</taxon>
        <taxon>Microbacterium</taxon>
    </lineage>
</organism>
<gene>
    <name evidence="1" type="ORF">RWH44_04730</name>
</gene>
<protein>
    <submittedName>
        <fullName evidence="1">Uncharacterized protein</fullName>
    </submittedName>
</protein>
<keyword evidence="2" id="KW-1185">Reference proteome</keyword>
<dbReference type="RefSeq" id="WP_298875908.1">
    <property type="nucleotide sequence ID" value="NZ_JAWDIT010000002.1"/>
</dbReference>
<sequence>MSSTDVSALIPRFKRAAIDAYMRTSPSGWEINGDSYEIDSSSAHYTVTRPGPDGEGGGDWSSDNFIADIFVGGGKDEEFGAAFDSIRSRIDEAIAPWLHLPDPGTIEGEVASAVAVTRKLSGAAAASEGAQVGAGLIAGNIALVMENSDAMSGAAIAAFKSRFVSQLGPVIGGLHGLSVVLGAALAAEQKLWESARENVRQIVQAGVDASEELAASGATEGYEIALKVAGWAAQGAKLFVPGAGAVFEVVGLGIQVVQGSSEQDPEKETITGADAAAVLSTFEEALRALNEGIAHEETLLDENLSNNLTAVQSQQSSYDLSAPLVQDDPASSSDVIIIEPSLVIEISSTYLPTISAELSGSATALLSASMSCVARDGALGIGASGPSGAWGALRTLLYDLLRNLAWDVTTGAQNLDLVLQDMQSNEQRVVDEMAQFLARFDAGNPVDPWR</sequence>
<reference evidence="1 2" key="1">
    <citation type="submission" date="2023-09" db="EMBL/GenBank/DDBJ databases">
        <title>Microbacterium fusihabitans sp. nov., Microbacterium phycihabitans sp. nov., and Microbacterium cervinum sp. nov., isolated from dried seaweeds of beach.</title>
        <authorList>
            <person name="Lee S.D."/>
        </authorList>
    </citation>
    <scope>NUCLEOTIDE SEQUENCE [LARGE SCALE GENOMIC DNA]</scope>
    <source>
        <strain evidence="1 2">KSW2-29</strain>
    </source>
</reference>
<evidence type="ECO:0000313" key="1">
    <source>
        <dbReference type="EMBL" id="MDU0344999.1"/>
    </source>
</evidence>
<name>A0ABU3SJM3_9MICO</name>
<comment type="caution">
    <text evidence="1">The sequence shown here is derived from an EMBL/GenBank/DDBJ whole genome shotgun (WGS) entry which is preliminary data.</text>
</comment>